<protein>
    <submittedName>
        <fullName evidence="3">ABC transporter substrate-binding protein</fullName>
    </submittedName>
</protein>
<dbReference type="Proteomes" id="UP000886751">
    <property type="component" value="Unassembled WGS sequence"/>
</dbReference>
<comment type="caution">
    <text evidence="3">The sequence shown here is derived from an EMBL/GenBank/DDBJ whole genome shotgun (WGS) entry which is preliminary data.</text>
</comment>
<dbReference type="Gene3D" id="3.40.190.10">
    <property type="entry name" value="Periplasmic binding protein-like II"/>
    <property type="match status" value="2"/>
</dbReference>
<proteinExistence type="predicted"/>
<dbReference type="Pfam" id="PF12010">
    <property type="entry name" value="DUF3502"/>
    <property type="match status" value="1"/>
</dbReference>
<dbReference type="EMBL" id="DXEI01000156">
    <property type="protein sequence ID" value="HIX95840.1"/>
    <property type="molecule type" value="Genomic_DNA"/>
</dbReference>
<gene>
    <name evidence="3" type="ORF">H9846_10360</name>
</gene>
<keyword evidence="1" id="KW-0732">Signal</keyword>
<dbReference type="InterPro" id="IPR050490">
    <property type="entry name" value="Bact_solute-bd_prot1"/>
</dbReference>
<evidence type="ECO:0000256" key="1">
    <source>
        <dbReference type="SAM" id="SignalP"/>
    </source>
</evidence>
<dbReference type="SUPFAM" id="SSF53850">
    <property type="entry name" value="Periplasmic binding protein-like II"/>
    <property type="match status" value="1"/>
</dbReference>
<evidence type="ECO:0000259" key="2">
    <source>
        <dbReference type="Pfam" id="PF12010"/>
    </source>
</evidence>
<sequence>MKKLKKVLALGLAGAMALSLAACGGSETSEATSEAAGDSTATTEAADGEVVTLKWVMVGNGMPSNYDAWLEQINPYLEEKIGVNLDMEVVGWGDWDQRRNVIVNTAGEYDILFTNVNTYTNDVGVGAFYDITDLLPEVAPDLWASIPADYWDACRVGGQIYAVPAMKDSSITNFVVWDKGAMDAAGYDGSTMTDLTDPALTEALGSQELKDYLTSNGYPDTAWPLNNSGATYLTFEYDTMGAGLIAMGVKYNDGEGKVVSIYEQPEIMEYLDLFHQWYQDGIINADANVKPEDNAYKPAAVAQGWPSAAITTWGPNMGVEEAVAYQWGPTIVSNDSVRGSLSCISANCQYPEKALQLLELVNTDTYVRDLLYYGVQGDNWDYTDDTKQWVHKNNADWTMAGYTQGSFFTVTPTDDFDFNQYDEVAVQNENAEPSVLLGFSMDVTPVSDQLNQCISIAESYKSELLTGSCGGSDPETMVAQMVEELNAAGFQEVIAEAQAQVDAFLAENPASATAETAE</sequence>
<feature type="domain" description="DUF3502" evidence="2">
    <location>
        <begin position="436"/>
        <end position="506"/>
    </location>
</feature>
<evidence type="ECO:0000313" key="4">
    <source>
        <dbReference type="Proteomes" id="UP000886751"/>
    </source>
</evidence>
<dbReference type="AlphaFoldDB" id="A0A9D2BUS7"/>
<reference evidence="3" key="1">
    <citation type="journal article" date="2021" name="PeerJ">
        <title>Extensive microbial diversity within the chicken gut microbiome revealed by metagenomics and culture.</title>
        <authorList>
            <person name="Gilroy R."/>
            <person name="Ravi A."/>
            <person name="Getino M."/>
            <person name="Pursley I."/>
            <person name="Horton D.L."/>
            <person name="Alikhan N.F."/>
            <person name="Baker D."/>
            <person name="Gharbi K."/>
            <person name="Hall N."/>
            <person name="Watson M."/>
            <person name="Adriaenssens E.M."/>
            <person name="Foster-Nyarko E."/>
            <person name="Jarju S."/>
            <person name="Secka A."/>
            <person name="Antonio M."/>
            <person name="Oren A."/>
            <person name="Chaudhuri R.R."/>
            <person name="La Ragione R."/>
            <person name="Hildebrand F."/>
            <person name="Pallen M.J."/>
        </authorList>
    </citation>
    <scope>NUCLEOTIDE SEQUENCE</scope>
    <source>
        <strain evidence="3">ChiHecec2B26-7398</strain>
    </source>
</reference>
<feature type="chain" id="PRO_5038693248" evidence="1">
    <location>
        <begin position="22"/>
        <end position="518"/>
    </location>
</feature>
<organism evidence="3 4">
    <name type="scientific">Candidatus Gemmiger excrementipullorum</name>
    <dbReference type="NCBI Taxonomy" id="2838610"/>
    <lineage>
        <taxon>Bacteria</taxon>
        <taxon>Bacillati</taxon>
        <taxon>Bacillota</taxon>
        <taxon>Clostridia</taxon>
        <taxon>Eubacteriales</taxon>
        <taxon>Gemmiger</taxon>
    </lineage>
</organism>
<evidence type="ECO:0000313" key="3">
    <source>
        <dbReference type="EMBL" id="HIX95840.1"/>
    </source>
</evidence>
<reference evidence="3" key="2">
    <citation type="submission" date="2021-04" db="EMBL/GenBank/DDBJ databases">
        <authorList>
            <person name="Gilroy R."/>
        </authorList>
    </citation>
    <scope>NUCLEOTIDE SEQUENCE</scope>
    <source>
        <strain evidence="3">ChiHecec2B26-7398</strain>
    </source>
</reference>
<dbReference type="PANTHER" id="PTHR43649">
    <property type="entry name" value="ARABINOSE-BINDING PROTEIN-RELATED"/>
    <property type="match status" value="1"/>
</dbReference>
<dbReference type="PROSITE" id="PS51257">
    <property type="entry name" value="PROKAR_LIPOPROTEIN"/>
    <property type="match status" value="1"/>
</dbReference>
<dbReference type="InterPro" id="IPR022627">
    <property type="entry name" value="DUF3502"/>
</dbReference>
<name>A0A9D2BUS7_9FIRM</name>
<accession>A0A9D2BUS7</accession>
<feature type="signal peptide" evidence="1">
    <location>
        <begin position="1"/>
        <end position="21"/>
    </location>
</feature>
<dbReference type="PANTHER" id="PTHR43649:SF17">
    <property type="entry name" value="ABC TRANSPORTER SOLUTE BINDING PROTEIN-SUGAR TRANSPORT"/>
    <property type="match status" value="1"/>
</dbReference>